<dbReference type="InterPro" id="IPR050276">
    <property type="entry name" value="MshD_Acetyltransferase"/>
</dbReference>
<dbReference type="Pfam" id="PF00583">
    <property type="entry name" value="Acetyltransf_1"/>
    <property type="match status" value="1"/>
</dbReference>
<dbReference type="Gene3D" id="3.40.630.30">
    <property type="match status" value="1"/>
</dbReference>
<feature type="region of interest" description="Disordered" evidence="1">
    <location>
        <begin position="1"/>
        <end position="25"/>
    </location>
</feature>
<keyword evidence="3" id="KW-0012">Acyltransferase</keyword>
<dbReference type="GO" id="GO:0016746">
    <property type="term" value="F:acyltransferase activity"/>
    <property type="evidence" value="ECO:0007669"/>
    <property type="project" value="UniProtKB-KW"/>
</dbReference>
<comment type="caution">
    <text evidence="3">The sequence shown here is derived from an EMBL/GenBank/DDBJ whole genome shotgun (WGS) entry which is preliminary data.</text>
</comment>
<evidence type="ECO:0000259" key="2">
    <source>
        <dbReference type="PROSITE" id="PS51186"/>
    </source>
</evidence>
<organism evidence="3 4">
    <name type="scientific">Halopelagius fulvigenes</name>
    <dbReference type="NCBI Taxonomy" id="1198324"/>
    <lineage>
        <taxon>Archaea</taxon>
        <taxon>Methanobacteriati</taxon>
        <taxon>Methanobacteriota</taxon>
        <taxon>Stenosarchaea group</taxon>
        <taxon>Halobacteria</taxon>
        <taxon>Halobacteriales</taxon>
        <taxon>Haloferacaceae</taxon>
    </lineage>
</organism>
<dbReference type="PROSITE" id="PS51186">
    <property type="entry name" value="GNAT"/>
    <property type="match status" value="1"/>
</dbReference>
<keyword evidence="4" id="KW-1185">Reference proteome</keyword>
<dbReference type="EMBL" id="JBHSXH010000009">
    <property type="protein sequence ID" value="MFC6823858.1"/>
    <property type="molecule type" value="Genomic_DNA"/>
</dbReference>
<dbReference type="InterPro" id="IPR016181">
    <property type="entry name" value="Acyl_CoA_acyltransferase"/>
</dbReference>
<dbReference type="AlphaFoldDB" id="A0ABD5TX60"/>
<gene>
    <name evidence="3" type="ORF">ACFQEV_02455</name>
</gene>
<keyword evidence="3" id="KW-0808">Transferase</keyword>
<dbReference type="EC" id="2.3.-.-" evidence="3"/>
<feature type="compositionally biased region" description="Low complexity" evidence="1">
    <location>
        <begin position="9"/>
        <end position="19"/>
    </location>
</feature>
<evidence type="ECO:0000313" key="3">
    <source>
        <dbReference type="EMBL" id="MFC6823858.1"/>
    </source>
</evidence>
<sequence length="181" mass="20351">MTPERRYPGEPAGPFEAPPRSFEDREGREIELRAYDGSEAEFEALVSMYLEFDPADRAQGIPPGQESRVRDWLENILDEECLNVVAWDGETAAGHATLVPDGDAYELAIFVLQGYQEAGIGTKLMRVLLGHGYESGVEKVWLTVERWNRAAVSLYKKIGFETTDSESFELEMALRLNESES</sequence>
<dbReference type="PANTHER" id="PTHR43617">
    <property type="entry name" value="L-AMINO ACID N-ACETYLTRANSFERASE"/>
    <property type="match status" value="1"/>
</dbReference>
<reference evidence="3 4" key="1">
    <citation type="journal article" date="2019" name="Int. J. Syst. Evol. Microbiol.">
        <title>The Global Catalogue of Microorganisms (GCM) 10K type strain sequencing project: providing services to taxonomists for standard genome sequencing and annotation.</title>
        <authorList>
            <consortium name="The Broad Institute Genomics Platform"/>
            <consortium name="The Broad Institute Genome Sequencing Center for Infectious Disease"/>
            <person name="Wu L."/>
            <person name="Ma J."/>
        </authorList>
    </citation>
    <scope>NUCLEOTIDE SEQUENCE [LARGE SCALE GENOMIC DNA]</scope>
    <source>
        <strain evidence="3 4">YIM 94188</strain>
    </source>
</reference>
<dbReference type="SUPFAM" id="SSF55729">
    <property type="entry name" value="Acyl-CoA N-acyltransferases (Nat)"/>
    <property type="match status" value="1"/>
</dbReference>
<dbReference type="InterPro" id="IPR000182">
    <property type="entry name" value="GNAT_dom"/>
</dbReference>
<feature type="domain" description="N-acetyltransferase" evidence="2">
    <location>
        <begin position="30"/>
        <end position="177"/>
    </location>
</feature>
<name>A0ABD5TX60_9EURY</name>
<evidence type="ECO:0000256" key="1">
    <source>
        <dbReference type="SAM" id="MobiDB-lite"/>
    </source>
</evidence>
<dbReference type="Proteomes" id="UP001596408">
    <property type="component" value="Unassembled WGS sequence"/>
</dbReference>
<dbReference type="CDD" id="cd04301">
    <property type="entry name" value="NAT_SF"/>
    <property type="match status" value="1"/>
</dbReference>
<dbReference type="RefSeq" id="WP_379692384.1">
    <property type="nucleotide sequence ID" value="NZ_JBHSXH010000009.1"/>
</dbReference>
<protein>
    <submittedName>
        <fullName evidence="3">GNAT family N-acetyltransferase</fullName>
        <ecNumber evidence="3">2.3.-.-</ecNumber>
    </submittedName>
</protein>
<evidence type="ECO:0000313" key="4">
    <source>
        <dbReference type="Proteomes" id="UP001596408"/>
    </source>
</evidence>
<accession>A0ABD5TX60</accession>
<proteinExistence type="predicted"/>